<dbReference type="Gene3D" id="1.20.1070.10">
    <property type="entry name" value="Rhodopsin 7-helix transmembrane proteins"/>
    <property type="match status" value="1"/>
</dbReference>
<dbReference type="InterPro" id="IPR017452">
    <property type="entry name" value="GPCR_Rhodpsn_7TM"/>
</dbReference>
<evidence type="ECO:0000313" key="7">
    <source>
        <dbReference type="EMBL" id="KAH3779246.1"/>
    </source>
</evidence>
<keyword evidence="2 5" id="KW-0812">Transmembrane</keyword>
<dbReference type="InterPro" id="IPR052954">
    <property type="entry name" value="GPCR-Ligand_Int"/>
</dbReference>
<comment type="caution">
    <text evidence="7">The sequence shown here is derived from an EMBL/GenBank/DDBJ whole genome shotgun (WGS) entry which is preliminary data.</text>
</comment>
<feature type="transmembrane region" description="Helical" evidence="5">
    <location>
        <begin position="142"/>
        <end position="162"/>
    </location>
</feature>
<evidence type="ECO:0000256" key="2">
    <source>
        <dbReference type="ARBA" id="ARBA00022692"/>
    </source>
</evidence>
<dbReference type="Proteomes" id="UP000828390">
    <property type="component" value="Unassembled WGS sequence"/>
</dbReference>
<dbReference type="PROSITE" id="PS50262">
    <property type="entry name" value="G_PROTEIN_RECEP_F1_2"/>
    <property type="match status" value="1"/>
</dbReference>
<dbReference type="PRINTS" id="PR00237">
    <property type="entry name" value="GPCRRHODOPSN"/>
</dbReference>
<evidence type="ECO:0000313" key="8">
    <source>
        <dbReference type="Proteomes" id="UP000828390"/>
    </source>
</evidence>
<evidence type="ECO:0000256" key="1">
    <source>
        <dbReference type="ARBA" id="ARBA00004370"/>
    </source>
</evidence>
<dbReference type="GO" id="GO:0004930">
    <property type="term" value="F:G protein-coupled receptor activity"/>
    <property type="evidence" value="ECO:0007669"/>
    <property type="project" value="InterPro"/>
</dbReference>
<gene>
    <name evidence="7" type="ORF">DPMN_157046</name>
</gene>
<reference evidence="7" key="2">
    <citation type="submission" date="2020-11" db="EMBL/GenBank/DDBJ databases">
        <authorList>
            <person name="McCartney M.A."/>
            <person name="Auch B."/>
            <person name="Kono T."/>
            <person name="Mallez S."/>
            <person name="Becker A."/>
            <person name="Gohl D.M."/>
            <person name="Silverstein K.A.T."/>
            <person name="Koren S."/>
            <person name="Bechman K.B."/>
            <person name="Herman A."/>
            <person name="Abrahante J.E."/>
            <person name="Garbe J."/>
        </authorList>
    </citation>
    <scope>NUCLEOTIDE SEQUENCE</scope>
    <source>
        <strain evidence="7">Duluth1</strain>
        <tissue evidence="7">Whole animal</tissue>
    </source>
</reference>
<keyword evidence="3 5" id="KW-1133">Transmembrane helix</keyword>
<sequence>MTAGKEELSVYNVTDVSNTAFSDAVKVIRKFIVPFIVFVGLCGNTISLIVFSTRRMRRASSSVFLTALAIVDNLFLLSLLMSWLDDEVHGIIYSNLSCQLLIYVTYVTSFLSVWCIVGFSCQRYIAICYPLKHKVYCTVFREKLIICTFALGASVLYTFNFWTSEIRQGVGAAVDFECAFKREYMGFLTVATWIDTLFTMIIPFIVIAFVNTLVLRKKAHFPIQKMFSDRFLRKRYIETNLSDQITCNTDSLSSSVEAHLNHEIRREHPNRNRKVLLIKRSRITTTLLAVSFTFLVLNLPAHTIRLYNLLTAALNNEYFVPVRHYLIQELTNMLYCTTFSCNFFLYTLFGRNFKSTLLLLVKCHSTKNVYRPSLCVISKL</sequence>
<accession>A0A9D4EIK7</accession>
<dbReference type="GO" id="GO:0016020">
    <property type="term" value="C:membrane"/>
    <property type="evidence" value="ECO:0007669"/>
    <property type="project" value="UniProtKB-SubCell"/>
</dbReference>
<feature type="transmembrane region" description="Helical" evidence="5">
    <location>
        <begin position="283"/>
        <end position="301"/>
    </location>
</feature>
<dbReference type="PANTHER" id="PTHR46641:SF25">
    <property type="entry name" value="CNMAMIDE RECEPTOR-RELATED"/>
    <property type="match status" value="1"/>
</dbReference>
<evidence type="ECO:0000256" key="5">
    <source>
        <dbReference type="SAM" id="Phobius"/>
    </source>
</evidence>
<dbReference type="AlphaFoldDB" id="A0A9D4EIK7"/>
<evidence type="ECO:0000256" key="3">
    <source>
        <dbReference type="ARBA" id="ARBA00022989"/>
    </source>
</evidence>
<feature type="transmembrane region" description="Helical" evidence="5">
    <location>
        <begin position="63"/>
        <end position="84"/>
    </location>
</feature>
<dbReference type="PANTHER" id="PTHR46641">
    <property type="entry name" value="FMRFAMIDE RECEPTOR-RELATED"/>
    <property type="match status" value="1"/>
</dbReference>
<dbReference type="OrthoDB" id="9990906at2759"/>
<reference evidence="7" key="1">
    <citation type="journal article" date="2019" name="bioRxiv">
        <title>The Genome of the Zebra Mussel, Dreissena polymorpha: A Resource for Invasive Species Research.</title>
        <authorList>
            <person name="McCartney M.A."/>
            <person name="Auch B."/>
            <person name="Kono T."/>
            <person name="Mallez S."/>
            <person name="Zhang Y."/>
            <person name="Obille A."/>
            <person name="Becker A."/>
            <person name="Abrahante J.E."/>
            <person name="Garbe J."/>
            <person name="Badalamenti J.P."/>
            <person name="Herman A."/>
            <person name="Mangelson H."/>
            <person name="Liachko I."/>
            <person name="Sullivan S."/>
            <person name="Sone E.D."/>
            <person name="Koren S."/>
            <person name="Silverstein K.A.T."/>
            <person name="Beckman K.B."/>
            <person name="Gohl D.M."/>
        </authorList>
    </citation>
    <scope>NUCLEOTIDE SEQUENCE</scope>
    <source>
        <strain evidence="7">Duluth1</strain>
        <tissue evidence="7">Whole animal</tissue>
    </source>
</reference>
<organism evidence="7 8">
    <name type="scientific">Dreissena polymorpha</name>
    <name type="common">Zebra mussel</name>
    <name type="synonym">Mytilus polymorpha</name>
    <dbReference type="NCBI Taxonomy" id="45954"/>
    <lineage>
        <taxon>Eukaryota</taxon>
        <taxon>Metazoa</taxon>
        <taxon>Spiralia</taxon>
        <taxon>Lophotrochozoa</taxon>
        <taxon>Mollusca</taxon>
        <taxon>Bivalvia</taxon>
        <taxon>Autobranchia</taxon>
        <taxon>Heteroconchia</taxon>
        <taxon>Euheterodonta</taxon>
        <taxon>Imparidentia</taxon>
        <taxon>Neoheterodontei</taxon>
        <taxon>Myida</taxon>
        <taxon>Dreissenoidea</taxon>
        <taxon>Dreissenidae</taxon>
        <taxon>Dreissena</taxon>
    </lineage>
</organism>
<feature type="domain" description="G-protein coupled receptors family 1 profile" evidence="6">
    <location>
        <begin position="43"/>
        <end position="346"/>
    </location>
</feature>
<feature type="transmembrane region" description="Helical" evidence="5">
    <location>
        <begin position="31"/>
        <end position="51"/>
    </location>
</feature>
<proteinExistence type="predicted"/>
<keyword evidence="8" id="KW-1185">Reference proteome</keyword>
<feature type="transmembrane region" description="Helical" evidence="5">
    <location>
        <begin position="100"/>
        <end position="121"/>
    </location>
</feature>
<dbReference type="EMBL" id="JAIWYP010000008">
    <property type="protein sequence ID" value="KAH3779246.1"/>
    <property type="molecule type" value="Genomic_DNA"/>
</dbReference>
<name>A0A9D4EIK7_DREPO</name>
<evidence type="ECO:0000256" key="4">
    <source>
        <dbReference type="ARBA" id="ARBA00023136"/>
    </source>
</evidence>
<dbReference type="Pfam" id="PF00001">
    <property type="entry name" value="7tm_1"/>
    <property type="match status" value="1"/>
</dbReference>
<keyword evidence="4 5" id="KW-0472">Membrane</keyword>
<dbReference type="CDD" id="cd14978">
    <property type="entry name" value="7tmA_FMRFamide_R-like"/>
    <property type="match status" value="1"/>
</dbReference>
<feature type="transmembrane region" description="Helical" evidence="5">
    <location>
        <begin position="330"/>
        <end position="349"/>
    </location>
</feature>
<evidence type="ECO:0000259" key="6">
    <source>
        <dbReference type="PROSITE" id="PS50262"/>
    </source>
</evidence>
<feature type="transmembrane region" description="Helical" evidence="5">
    <location>
        <begin position="190"/>
        <end position="215"/>
    </location>
</feature>
<protein>
    <recommendedName>
        <fullName evidence="6">G-protein coupled receptors family 1 profile domain-containing protein</fullName>
    </recommendedName>
</protein>
<dbReference type="InterPro" id="IPR000276">
    <property type="entry name" value="GPCR_Rhodpsn"/>
</dbReference>
<comment type="subcellular location">
    <subcellularLocation>
        <location evidence="1">Membrane</location>
    </subcellularLocation>
</comment>
<dbReference type="SUPFAM" id="SSF81321">
    <property type="entry name" value="Family A G protein-coupled receptor-like"/>
    <property type="match status" value="1"/>
</dbReference>